<dbReference type="GO" id="GO:0015074">
    <property type="term" value="P:DNA integration"/>
    <property type="evidence" value="ECO:0007669"/>
    <property type="project" value="InterPro"/>
</dbReference>
<dbReference type="InterPro" id="IPR012337">
    <property type="entry name" value="RNaseH-like_sf"/>
</dbReference>
<evidence type="ECO:0000259" key="2">
    <source>
        <dbReference type="PROSITE" id="PS50994"/>
    </source>
</evidence>
<sequence>MCRTLKKKVFWETMDRDITAWVKGCRKCLLENPRPSVTPPLKPFVSSKPFECVCADLLEMGLSANGMKYVLVVVDQFSKWLEAYAIKDKSAKTVAEALFQKWVCEGGRWPRQIHTDQGTEFVNELIGELSKIAGINHTVTKGYNSRENGACERTIGTLQRILKKKIEFPDFWDTMLPNAVYAYNVTPHTATGESLFFLLHGFDPVVPMNSVPEGKVQLHHIDLDDYKAELIRGMRLIQSEVNAHAQLYRNKIKEFHDAKNKVDPRRHPKVGERVFMKMPTEKAKSKHPKLTF</sequence>
<dbReference type="Pfam" id="PF00665">
    <property type="entry name" value="rve"/>
    <property type="match status" value="1"/>
</dbReference>
<dbReference type="PROSITE" id="PS50994">
    <property type="entry name" value="INTEGRASE"/>
    <property type="match status" value="1"/>
</dbReference>
<evidence type="ECO:0000313" key="4">
    <source>
        <dbReference type="Proteomes" id="UP000252519"/>
    </source>
</evidence>
<dbReference type="PANTHER" id="PTHR37984:SF15">
    <property type="entry name" value="INTEGRASE CATALYTIC DOMAIN-CONTAINING PROTEIN"/>
    <property type="match status" value="1"/>
</dbReference>
<dbReference type="InterPro" id="IPR036397">
    <property type="entry name" value="RNaseH_sf"/>
</dbReference>
<accession>A0A368G5I9</accession>
<evidence type="ECO:0000256" key="1">
    <source>
        <dbReference type="ARBA" id="ARBA00012493"/>
    </source>
</evidence>
<dbReference type="InterPro" id="IPR050951">
    <property type="entry name" value="Retrovirus_Pol_polyprotein"/>
</dbReference>
<dbReference type="GO" id="GO:0003676">
    <property type="term" value="F:nucleic acid binding"/>
    <property type="evidence" value="ECO:0007669"/>
    <property type="project" value="InterPro"/>
</dbReference>
<dbReference type="InterPro" id="IPR041588">
    <property type="entry name" value="Integrase_H2C2"/>
</dbReference>
<organism evidence="3 4">
    <name type="scientific">Ancylostoma caninum</name>
    <name type="common">Dog hookworm</name>
    <dbReference type="NCBI Taxonomy" id="29170"/>
    <lineage>
        <taxon>Eukaryota</taxon>
        <taxon>Metazoa</taxon>
        <taxon>Ecdysozoa</taxon>
        <taxon>Nematoda</taxon>
        <taxon>Chromadorea</taxon>
        <taxon>Rhabditida</taxon>
        <taxon>Rhabditina</taxon>
        <taxon>Rhabditomorpha</taxon>
        <taxon>Strongyloidea</taxon>
        <taxon>Ancylostomatidae</taxon>
        <taxon>Ancylostomatinae</taxon>
        <taxon>Ancylostoma</taxon>
    </lineage>
</organism>
<protein>
    <recommendedName>
        <fullName evidence="1">RNA-directed DNA polymerase</fullName>
        <ecNumber evidence="1">2.7.7.49</ecNumber>
    </recommendedName>
</protein>
<dbReference type="FunFam" id="3.30.420.10:FF:000032">
    <property type="entry name" value="Retrovirus-related Pol polyprotein from transposon 297-like Protein"/>
    <property type="match status" value="1"/>
</dbReference>
<dbReference type="OrthoDB" id="5839379at2759"/>
<dbReference type="InterPro" id="IPR001584">
    <property type="entry name" value="Integrase_cat-core"/>
</dbReference>
<name>A0A368G5I9_ANCCA</name>
<dbReference type="AlphaFoldDB" id="A0A368G5I9"/>
<feature type="domain" description="Integrase catalytic" evidence="2">
    <location>
        <begin position="45"/>
        <end position="215"/>
    </location>
</feature>
<reference evidence="3 4" key="1">
    <citation type="submission" date="2014-10" db="EMBL/GenBank/DDBJ databases">
        <title>Draft genome of the hookworm Ancylostoma caninum.</title>
        <authorList>
            <person name="Mitreva M."/>
        </authorList>
    </citation>
    <scope>NUCLEOTIDE SEQUENCE [LARGE SCALE GENOMIC DNA]</scope>
    <source>
        <strain evidence="3 4">Baltimore</strain>
    </source>
</reference>
<dbReference type="Gene3D" id="3.30.420.10">
    <property type="entry name" value="Ribonuclease H-like superfamily/Ribonuclease H"/>
    <property type="match status" value="1"/>
</dbReference>
<dbReference type="EMBL" id="JOJR01000389">
    <property type="protein sequence ID" value="RCN38569.1"/>
    <property type="molecule type" value="Genomic_DNA"/>
</dbReference>
<dbReference type="STRING" id="29170.A0A368G5I9"/>
<dbReference type="PANTHER" id="PTHR37984">
    <property type="entry name" value="PROTEIN CBG26694"/>
    <property type="match status" value="1"/>
</dbReference>
<comment type="caution">
    <text evidence="3">The sequence shown here is derived from an EMBL/GenBank/DDBJ whole genome shotgun (WGS) entry which is preliminary data.</text>
</comment>
<dbReference type="EC" id="2.7.7.49" evidence="1"/>
<keyword evidence="4" id="KW-1185">Reference proteome</keyword>
<dbReference type="Proteomes" id="UP000252519">
    <property type="component" value="Unassembled WGS sequence"/>
</dbReference>
<dbReference type="Pfam" id="PF17921">
    <property type="entry name" value="Integrase_H2C2"/>
    <property type="match status" value="1"/>
</dbReference>
<dbReference type="GO" id="GO:0003964">
    <property type="term" value="F:RNA-directed DNA polymerase activity"/>
    <property type="evidence" value="ECO:0007669"/>
    <property type="project" value="UniProtKB-EC"/>
</dbReference>
<dbReference type="SUPFAM" id="SSF53098">
    <property type="entry name" value="Ribonuclease H-like"/>
    <property type="match status" value="1"/>
</dbReference>
<proteinExistence type="predicted"/>
<gene>
    <name evidence="3" type="ORF">ANCCAN_15509</name>
</gene>
<evidence type="ECO:0000313" key="3">
    <source>
        <dbReference type="EMBL" id="RCN38569.1"/>
    </source>
</evidence>